<reference evidence="2 3" key="1">
    <citation type="journal article" date="2014" name="Genome Announc.">
        <title>Genome Sequence of a Promising Hydrogen-Producing Facultative Anaerobic Bacterium, Brevundimonas naejangsanensis Strain B1.</title>
        <authorList>
            <person name="Su H."/>
            <person name="Zhang T."/>
            <person name="Bao M."/>
            <person name="Jiang Y."/>
            <person name="Wang Y."/>
            <person name="Tan T."/>
        </authorList>
    </citation>
    <scope>NUCLEOTIDE SEQUENCE [LARGE SCALE GENOMIC DNA]</scope>
    <source>
        <strain evidence="2 3">B1</strain>
    </source>
</reference>
<feature type="compositionally biased region" description="Basic and acidic residues" evidence="1">
    <location>
        <begin position="11"/>
        <end position="24"/>
    </location>
</feature>
<proteinExistence type="predicted"/>
<dbReference type="AlphaFoldDB" id="A0A172Y2D4"/>
<evidence type="ECO:0000256" key="1">
    <source>
        <dbReference type="SAM" id="MobiDB-lite"/>
    </source>
</evidence>
<evidence type="ECO:0000313" key="2">
    <source>
        <dbReference type="EMBL" id="ANF53373.1"/>
    </source>
</evidence>
<sequence>MSTMLTQSRRRSSDHFMPEDMEPQEQRRLRGLLDQIDYAAYVANRELIGHALSQVDVAAFQKLAVLTAQARARWGAEAVRLAESGAPATPDQVARLTAARTAYDELSEAYDGLRRMVERGYLPLRQA</sequence>
<dbReference type="Proteomes" id="UP000077603">
    <property type="component" value="Chromosome"/>
</dbReference>
<dbReference type="RefSeq" id="WP_024354541.1">
    <property type="nucleotide sequence ID" value="NZ_CAXORD010000012.1"/>
</dbReference>
<dbReference type="STRING" id="588932.DA69_00440"/>
<dbReference type="KEGG" id="bne:DA69_00440"/>
<keyword evidence="3" id="KW-1185">Reference proteome</keyword>
<dbReference type="EMBL" id="CP015614">
    <property type="protein sequence ID" value="ANF53373.1"/>
    <property type="molecule type" value="Genomic_DNA"/>
</dbReference>
<evidence type="ECO:0000313" key="3">
    <source>
        <dbReference type="Proteomes" id="UP000077603"/>
    </source>
</evidence>
<dbReference type="eggNOG" id="ENOG5033BNT">
    <property type="taxonomic scope" value="Bacteria"/>
</dbReference>
<dbReference type="GeneID" id="78118452"/>
<accession>A0A172Y2D4</accession>
<protein>
    <submittedName>
        <fullName evidence="2">Uncharacterized protein</fullName>
    </submittedName>
</protein>
<organism evidence="2 3">
    <name type="scientific">Brevundimonas naejangsanensis</name>
    <dbReference type="NCBI Taxonomy" id="588932"/>
    <lineage>
        <taxon>Bacteria</taxon>
        <taxon>Pseudomonadati</taxon>
        <taxon>Pseudomonadota</taxon>
        <taxon>Alphaproteobacteria</taxon>
        <taxon>Caulobacterales</taxon>
        <taxon>Caulobacteraceae</taxon>
        <taxon>Brevundimonas</taxon>
    </lineage>
</organism>
<feature type="region of interest" description="Disordered" evidence="1">
    <location>
        <begin position="1"/>
        <end position="24"/>
    </location>
</feature>
<gene>
    <name evidence="2" type="ORF">DA69_00440</name>
</gene>
<name>A0A172Y2D4_9CAUL</name>
<dbReference type="OrthoDB" id="7631031at2"/>